<evidence type="ECO:0000313" key="1">
    <source>
        <dbReference type="EMBL" id="PSJ04231.1"/>
    </source>
</evidence>
<protein>
    <submittedName>
        <fullName evidence="1">Uncharacterized protein</fullName>
    </submittedName>
</protein>
<dbReference type="EMBL" id="PXXO01000014">
    <property type="protein sequence ID" value="PSJ04231.1"/>
    <property type="molecule type" value="Genomic_DNA"/>
</dbReference>
<keyword evidence="2" id="KW-1185">Reference proteome</keyword>
<evidence type="ECO:0000313" key="2">
    <source>
        <dbReference type="Proteomes" id="UP000243002"/>
    </source>
</evidence>
<gene>
    <name evidence="1" type="ORF">C7K55_11260</name>
</gene>
<dbReference type="OrthoDB" id="560381at2"/>
<dbReference type="AlphaFoldDB" id="A0A2P7MSP5"/>
<organism evidence="1 2">
    <name type="scientific">Cyanobium usitatum str. Tous</name>
    <dbReference type="NCBI Taxonomy" id="2116684"/>
    <lineage>
        <taxon>Bacteria</taxon>
        <taxon>Bacillati</taxon>
        <taxon>Cyanobacteriota</taxon>
        <taxon>Cyanophyceae</taxon>
        <taxon>Synechococcales</taxon>
        <taxon>Prochlorococcaceae</taxon>
        <taxon>Cyanobium</taxon>
    </lineage>
</organism>
<dbReference type="Proteomes" id="UP000243002">
    <property type="component" value="Unassembled WGS sequence"/>
</dbReference>
<accession>A0A2P7MSP5</accession>
<reference evidence="1 2" key="1">
    <citation type="journal article" date="2018" name="Environ. Microbiol.">
        <title>Ecological and genomic features of two widespread freshwater picocyanobacteria.</title>
        <authorList>
            <person name="Cabello-Yeves P.J."/>
            <person name="Picazo A."/>
            <person name="Camacho A."/>
            <person name="Callieri C."/>
            <person name="Rosselli R."/>
            <person name="Roda-Garcia J.J."/>
            <person name="Coutinho F.H."/>
            <person name="Rodriguez-Valera F."/>
        </authorList>
    </citation>
    <scope>NUCLEOTIDE SEQUENCE [LARGE SCALE GENOMIC DNA]</scope>
    <source>
        <strain evidence="1 2">Tous</strain>
    </source>
</reference>
<comment type="caution">
    <text evidence="1">The sequence shown here is derived from an EMBL/GenBank/DDBJ whole genome shotgun (WGS) entry which is preliminary data.</text>
</comment>
<proteinExistence type="predicted"/>
<sequence length="94" mass="10681">MAQLETAEYCSTMREHPLNSNRMFNNADSFAQAFDEAWQKHEHSDPHHGLDPAAKVDLMLEGLGDHPFLQKQPELARQVAAFRLRLLGLARPSQ</sequence>
<name>A0A2P7MSP5_9CYAN</name>